<dbReference type="InterPro" id="IPR003834">
    <property type="entry name" value="Cyt_c_assmbl_TM_dom"/>
</dbReference>
<keyword evidence="5 7" id="KW-1133">Transmembrane helix</keyword>
<evidence type="ECO:0000256" key="2">
    <source>
        <dbReference type="ARBA" id="ARBA00006143"/>
    </source>
</evidence>
<gene>
    <name evidence="9" type="ORF">KI809_19205</name>
</gene>
<keyword evidence="6 7" id="KW-0472">Membrane</keyword>
<dbReference type="EMBL" id="JAHCVJ010000012">
    <property type="protein sequence ID" value="MBT0666441.1"/>
    <property type="molecule type" value="Genomic_DNA"/>
</dbReference>
<dbReference type="Proteomes" id="UP000811899">
    <property type="component" value="Unassembled WGS sequence"/>
</dbReference>
<evidence type="ECO:0000256" key="3">
    <source>
        <dbReference type="ARBA" id="ARBA00022692"/>
    </source>
</evidence>
<keyword evidence="10" id="KW-1185">Reference proteome</keyword>
<dbReference type="AlphaFoldDB" id="A0AAW4LDD6"/>
<feature type="transmembrane region" description="Helical" evidence="7">
    <location>
        <begin position="193"/>
        <end position="213"/>
    </location>
</feature>
<evidence type="ECO:0000256" key="7">
    <source>
        <dbReference type="SAM" id="Phobius"/>
    </source>
</evidence>
<feature type="domain" description="Cytochrome C biogenesis protein transmembrane" evidence="8">
    <location>
        <begin position="9"/>
        <end position="180"/>
    </location>
</feature>
<dbReference type="RefSeq" id="WP_214173213.1">
    <property type="nucleotide sequence ID" value="NZ_JAHCVJ010000012.1"/>
</dbReference>
<organism evidence="9 10">
    <name type="scientific">Geoanaerobacter pelophilus</name>
    <dbReference type="NCBI Taxonomy" id="60036"/>
    <lineage>
        <taxon>Bacteria</taxon>
        <taxon>Pseudomonadati</taxon>
        <taxon>Thermodesulfobacteriota</taxon>
        <taxon>Desulfuromonadia</taxon>
        <taxon>Geobacterales</taxon>
        <taxon>Geobacteraceae</taxon>
        <taxon>Geoanaerobacter</taxon>
    </lineage>
</organism>
<feature type="transmembrane region" description="Helical" evidence="7">
    <location>
        <begin position="75"/>
        <end position="95"/>
    </location>
</feature>
<feature type="transmembrane region" description="Helical" evidence="7">
    <location>
        <begin position="149"/>
        <end position="172"/>
    </location>
</feature>
<reference evidence="9 10" key="1">
    <citation type="submission" date="2021-05" db="EMBL/GenBank/DDBJ databases">
        <title>The draft genome of Geobacter pelophilus DSM 12255.</title>
        <authorList>
            <person name="Xu Z."/>
            <person name="Masuda Y."/>
            <person name="Itoh H."/>
            <person name="Senoo K."/>
        </authorList>
    </citation>
    <scope>NUCLEOTIDE SEQUENCE [LARGE SCALE GENOMIC DNA]</scope>
    <source>
        <strain evidence="9 10">DSM 12255</strain>
    </source>
</reference>
<sequence>MIELGISSILLAVGAGLASVMSPCVLPVVPIIMAGAERKDRLRPMILVMGLSLSFMIMGAISSLFGAMLVGRTRYIEIAGSIVIIALGLMVIFDISIFKRITALSNLHVKGEGRLGAFVLGMALGLVWVPCVGPFLSSILTMVGTNGQLTYGITLLGFYSMGLAVPMLILAYSSHLLQSRIKALARHDKVFRYASGAILVGFGLYAVVIGNFAF</sequence>
<accession>A0AAW4LDD6</accession>
<evidence type="ECO:0000313" key="9">
    <source>
        <dbReference type="EMBL" id="MBT0666441.1"/>
    </source>
</evidence>
<dbReference type="Pfam" id="PF02683">
    <property type="entry name" value="DsbD_TM"/>
    <property type="match status" value="1"/>
</dbReference>
<dbReference type="InterPro" id="IPR051790">
    <property type="entry name" value="Cytochrome_c-biogenesis_DsbD"/>
</dbReference>
<comment type="subcellular location">
    <subcellularLocation>
        <location evidence="1">Membrane</location>
        <topology evidence="1">Multi-pass membrane protein</topology>
    </subcellularLocation>
</comment>
<feature type="transmembrane region" description="Helical" evidence="7">
    <location>
        <begin position="45"/>
        <end position="69"/>
    </location>
</feature>
<protein>
    <submittedName>
        <fullName evidence="9">Cytochrome c biogenesis CcdA family protein</fullName>
    </submittedName>
</protein>
<dbReference type="GO" id="GO:0016020">
    <property type="term" value="C:membrane"/>
    <property type="evidence" value="ECO:0007669"/>
    <property type="project" value="UniProtKB-SubCell"/>
</dbReference>
<feature type="transmembrane region" description="Helical" evidence="7">
    <location>
        <begin position="6"/>
        <end position="33"/>
    </location>
</feature>
<evidence type="ECO:0000313" key="10">
    <source>
        <dbReference type="Proteomes" id="UP000811899"/>
    </source>
</evidence>
<keyword evidence="4" id="KW-0201">Cytochrome c-type biogenesis</keyword>
<feature type="transmembrane region" description="Helical" evidence="7">
    <location>
        <begin position="115"/>
        <end position="137"/>
    </location>
</feature>
<name>A0AAW4LDD6_9BACT</name>
<dbReference type="PANTHER" id="PTHR31272:SF9">
    <property type="entry name" value="BLL1027 PROTEIN"/>
    <property type="match status" value="1"/>
</dbReference>
<comment type="caution">
    <text evidence="9">The sequence shown here is derived from an EMBL/GenBank/DDBJ whole genome shotgun (WGS) entry which is preliminary data.</text>
</comment>
<evidence type="ECO:0000256" key="4">
    <source>
        <dbReference type="ARBA" id="ARBA00022748"/>
    </source>
</evidence>
<dbReference type="GO" id="GO:0017004">
    <property type="term" value="P:cytochrome complex assembly"/>
    <property type="evidence" value="ECO:0007669"/>
    <property type="project" value="UniProtKB-KW"/>
</dbReference>
<evidence type="ECO:0000256" key="5">
    <source>
        <dbReference type="ARBA" id="ARBA00022989"/>
    </source>
</evidence>
<keyword evidence="3 7" id="KW-0812">Transmembrane</keyword>
<evidence type="ECO:0000256" key="6">
    <source>
        <dbReference type="ARBA" id="ARBA00023136"/>
    </source>
</evidence>
<comment type="similarity">
    <text evidence="2">Belongs to the DsbD family.</text>
</comment>
<evidence type="ECO:0000259" key="8">
    <source>
        <dbReference type="Pfam" id="PF02683"/>
    </source>
</evidence>
<proteinExistence type="inferred from homology"/>
<evidence type="ECO:0000256" key="1">
    <source>
        <dbReference type="ARBA" id="ARBA00004141"/>
    </source>
</evidence>
<dbReference type="PANTHER" id="PTHR31272">
    <property type="entry name" value="CYTOCHROME C-TYPE BIOGENESIS PROTEIN HI_1454-RELATED"/>
    <property type="match status" value="1"/>
</dbReference>